<accession>A0A0N7KKL3</accession>
<dbReference type="InParanoid" id="A0A0N7KKL3"/>
<gene>
    <name evidence="1" type="ordered locus">Os05g0351050</name>
    <name evidence="1" type="ORF">OSNPB_050351050</name>
</gene>
<reference evidence="2" key="1">
    <citation type="journal article" date="2005" name="Nature">
        <title>The map-based sequence of the rice genome.</title>
        <authorList>
            <consortium name="International rice genome sequencing project (IRGSP)"/>
            <person name="Matsumoto T."/>
            <person name="Wu J."/>
            <person name="Kanamori H."/>
            <person name="Katayose Y."/>
            <person name="Fujisawa M."/>
            <person name="Namiki N."/>
            <person name="Mizuno H."/>
            <person name="Yamamoto K."/>
            <person name="Antonio B.A."/>
            <person name="Baba T."/>
            <person name="Sakata K."/>
            <person name="Nagamura Y."/>
            <person name="Aoki H."/>
            <person name="Arikawa K."/>
            <person name="Arita K."/>
            <person name="Bito T."/>
            <person name="Chiden Y."/>
            <person name="Fujitsuka N."/>
            <person name="Fukunaka R."/>
            <person name="Hamada M."/>
            <person name="Harada C."/>
            <person name="Hayashi A."/>
            <person name="Hijishita S."/>
            <person name="Honda M."/>
            <person name="Hosokawa S."/>
            <person name="Ichikawa Y."/>
            <person name="Idonuma A."/>
            <person name="Iijima M."/>
            <person name="Ikeda M."/>
            <person name="Ikeno M."/>
            <person name="Ito K."/>
            <person name="Ito S."/>
            <person name="Ito T."/>
            <person name="Ito Y."/>
            <person name="Ito Y."/>
            <person name="Iwabuchi A."/>
            <person name="Kamiya K."/>
            <person name="Karasawa W."/>
            <person name="Kurita K."/>
            <person name="Katagiri S."/>
            <person name="Kikuta A."/>
            <person name="Kobayashi H."/>
            <person name="Kobayashi N."/>
            <person name="Machita K."/>
            <person name="Maehara T."/>
            <person name="Masukawa M."/>
            <person name="Mizubayashi T."/>
            <person name="Mukai Y."/>
            <person name="Nagasaki H."/>
            <person name="Nagata Y."/>
            <person name="Naito S."/>
            <person name="Nakashima M."/>
            <person name="Nakama Y."/>
            <person name="Nakamichi Y."/>
            <person name="Nakamura M."/>
            <person name="Meguro A."/>
            <person name="Negishi M."/>
            <person name="Ohta I."/>
            <person name="Ohta T."/>
            <person name="Okamoto M."/>
            <person name="Ono N."/>
            <person name="Saji S."/>
            <person name="Sakaguchi M."/>
            <person name="Sakai K."/>
            <person name="Shibata M."/>
            <person name="Shimokawa T."/>
            <person name="Song J."/>
            <person name="Takazaki Y."/>
            <person name="Terasawa K."/>
            <person name="Tsugane M."/>
            <person name="Tsuji K."/>
            <person name="Ueda S."/>
            <person name="Waki K."/>
            <person name="Yamagata H."/>
            <person name="Yamamoto M."/>
            <person name="Yamamoto S."/>
            <person name="Yamane H."/>
            <person name="Yoshiki S."/>
            <person name="Yoshihara R."/>
            <person name="Yukawa K."/>
            <person name="Zhong H."/>
            <person name="Yano M."/>
            <person name="Yuan Q."/>
            <person name="Ouyang S."/>
            <person name="Liu J."/>
            <person name="Jones K.M."/>
            <person name="Gansberger K."/>
            <person name="Moffat K."/>
            <person name="Hill J."/>
            <person name="Bera J."/>
            <person name="Fadrosh D."/>
            <person name="Jin S."/>
            <person name="Johri S."/>
            <person name="Kim M."/>
            <person name="Overton L."/>
            <person name="Reardon M."/>
            <person name="Tsitrin T."/>
            <person name="Vuong H."/>
            <person name="Weaver B."/>
            <person name="Ciecko A."/>
            <person name="Tallon L."/>
            <person name="Jackson J."/>
            <person name="Pai G."/>
            <person name="Aken S.V."/>
            <person name="Utterback T."/>
            <person name="Reidmuller S."/>
            <person name="Feldblyum T."/>
            <person name="Hsiao J."/>
            <person name="Zismann V."/>
            <person name="Iobst S."/>
            <person name="de Vazeille A.R."/>
            <person name="Buell C.R."/>
            <person name="Ying K."/>
            <person name="Li Y."/>
            <person name="Lu T."/>
            <person name="Huang Y."/>
            <person name="Zhao Q."/>
            <person name="Feng Q."/>
            <person name="Zhang L."/>
            <person name="Zhu J."/>
            <person name="Weng Q."/>
            <person name="Mu J."/>
            <person name="Lu Y."/>
            <person name="Fan D."/>
            <person name="Liu Y."/>
            <person name="Guan J."/>
            <person name="Zhang Y."/>
            <person name="Yu S."/>
            <person name="Liu X."/>
            <person name="Zhang Y."/>
            <person name="Hong G."/>
            <person name="Han B."/>
            <person name="Choisne N."/>
            <person name="Demange N."/>
            <person name="Orjeda G."/>
            <person name="Samain S."/>
            <person name="Cattolico L."/>
            <person name="Pelletier E."/>
            <person name="Couloux A."/>
            <person name="Segurens B."/>
            <person name="Wincker P."/>
            <person name="D'Hont A."/>
            <person name="Scarpelli C."/>
            <person name="Weissenbach J."/>
            <person name="Salanoubat M."/>
            <person name="Quetier F."/>
            <person name="Yu Y."/>
            <person name="Kim H.R."/>
            <person name="Rambo T."/>
            <person name="Currie J."/>
            <person name="Collura K."/>
            <person name="Luo M."/>
            <person name="Yang T."/>
            <person name="Ammiraju J.S.S."/>
            <person name="Engler F."/>
            <person name="Soderlund C."/>
            <person name="Wing R.A."/>
            <person name="Palmer L.E."/>
            <person name="de la Bastide M."/>
            <person name="Spiegel L."/>
            <person name="Nascimento L."/>
            <person name="Zutavern T."/>
            <person name="O'Shaughnessy A."/>
            <person name="Dike S."/>
            <person name="Dedhia N."/>
            <person name="Preston R."/>
            <person name="Balija V."/>
            <person name="McCombie W.R."/>
            <person name="Chow T."/>
            <person name="Chen H."/>
            <person name="Chung M."/>
            <person name="Chen C."/>
            <person name="Shaw J."/>
            <person name="Wu H."/>
            <person name="Hsiao K."/>
            <person name="Chao Y."/>
            <person name="Chu M."/>
            <person name="Cheng C."/>
            <person name="Hour A."/>
            <person name="Lee P."/>
            <person name="Lin S."/>
            <person name="Lin Y."/>
            <person name="Liou J."/>
            <person name="Liu S."/>
            <person name="Hsing Y."/>
            <person name="Raghuvanshi S."/>
            <person name="Mohanty A."/>
            <person name="Bharti A.K."/>
            <person name="Gaur A."/>
            <person name="Gupta V."/>
            <person name="Kumar D."/>
            <person name="Ravi V."/>
            <person name="Vij S."/>
            <person name="Kapur A."/>
            <person name="Khurana P."/>
            <person name="Khurana P."/>
            <person name="Khurana J.P."/>
            <person name="Tyagi A.K."/>
            <person name="Gaikwad K."/>
            <person name="Singh A."/>
            <person name="Dalal V."/>
            <person name="Srivastava S."/>
            <person name="Dixit A."/>
            <person name="Pal A.K."/>
            <person name="Ghazi I.A."/>
            <person name="Yadav M."/>
            <person name="Pandit A."/>
            <person name="Bhargava A."/>
            <person name="Sureshbabu K."/>
            <person name="Batra K."/>
            <person name="Sharma T.R."/>
            <person name="Mohapatra T."/>
            <person name="Singh N.K."/>
            <person name="Messing J."/>
            <person name="Nelson A.B."/>
            <person name="Fuks G."/>
            <person name="Kavchok S."/>
            <person name="Keizer G."/>
            <person name="Linton E."/>
            <person name="Llaca V."/>
            <person name="Song R."/>
            <person name="Tanyolac B."/>
            <person name="Young S."/>
            <person name="Ho-Il K."/>
            <person name="Hahn J.H."/>
            <person name="Sangsakoo G."/>
            <person name="Vanavichit A."/>
            <person name="de Mattos Luiz.A.T."/>
            <person name="Zimmer P.D."/>
            <person name="Malone G."/>
            <person name="Dellagostin O."/>
            <person name="de Oliveira A.C."/>
            <person name="Bevan M."/>
            <person name="Bancroft I."/>
            <person name="Minx P."/>
            <person name="Cordum H."/>
            <person name="Wilson R."/>
            <person name="Cheng Z."/>
            <person name="Jin W."/>
            <person name="Jiang J."/>
            <person name="Leong S.A."/>
            <person name="Iwama H."/>
            <person name="Gojobori T."/>
            <person name="Itoh T."/>
            <person name="Niimura Y."/>
            <person name="Fujii Y."/>
            <person name="Habara T."/>
            <person name="Sakai H."/>
            <person name="Sato Y."/>
            <person name="Wilson G."/>
            <person name="Kumar K."/>
            <person name="McCouch S."/>
            <person name="Juretic N."/>
            <person name="Hoen D."/>
            <person name="Wright S."/>
            <person name="Bruskiewich R."/>
            <person name="Bureau T."/>
            <person name="Miyao A."/>
            <person name="Hirochika H."/>
            <person name="Nishikawa T."/>
            <person name="Kadowaki K."/>
            <person name="Sugiura M."/>
            <person name="Burr B."/>
            <person name="Sasaki T."/>
        </authorList>
    </citation>
    <scope>NUCLEOTIDE SEQUENCE [LARGE SCALE GENOMIC DNA]</scope>
    <source>
        <strain evidence="2">cv. Nipponbare</strain>
    </source>
</reference>
<name>A0A0N7KKL3_ORYSJ</name>
<reference evidence="1 2" key="3">
    <citation type="journal article" date="2013" name="Rice">
        <title>Improvement of the Oryza sativa Nipponbare reference genome using next generation sequence and optical map data.</title>
        <authorList>
            <person name="Kawahara Y."/>
            <person name="de la Bastide M."/>
            <person name="Hamilton J.P."/>
            <person name="Kanamori H."/>
            <person name="McCombie W.R."/>
            <person name="Ouyang S."/>
            <person name="Schwartz D.C."/>
            <person name="Tanaka T."/>
            <person name="Wu J."/>
            <person name="Zhou S."/>
            <person name="Childs K.L."/>
            <person name="Davidson R.M."/>
            <person name="Lin H."/>
            <person name="Quesada-Ocampo L."/>
            <person name="Vaillancourt B."/>
            <person name="Sakai H."/>
            <person name="Lee S.S."/>
            <person name="Kim J."/>
            <person name="Numa H."/>
            <person name="Itoh T."/>
            <person name="Buell C.R."/>
            <person name="Matsumoto T."/>
        </authorList>
    </citation>
    <scope>NUCLEOTIDE SEQUENCE [LARGE SCALE GENOMIC DNA]</scope>
    <source>
        <strain evidence="2">cv. Nipponbare</strain>
    </source>
</reference>
<proteinExistence type="predicted"/>
<dbReference type="AlphaFoldDB" id="A0A0N7KKL3"/>
<organism evidence="1 2">
    <name type="scientific">Oryza sativa subsp. japonica</name>
    <name type="common">Rice</name>
    <dbReference type="NCBI Taxonomy" id="39947"/>
    <lineage>
        <taxon>Eukaryota</taxon>
        <taxon>Viridiplantae</taxon>
        <taxon>Streptophyta</taxon>
        <taxon>Embryophyta</taxon>
        <taxon>Tracheophyta</taxon>
        <taxon>Spermatophyta</taxon>
        <taxon>Magnoliopsida</taxon>
        <taxon>Liliopsida</taxon>
        <taxon>Poales</taxon>
        <taxon>Poaceae</taxon>
        <taxon>BOP clade</taxon>
        <taxon>Oryzoideae</taxon>
        <taxon>Oryzeae</taxon>
        <taxon>Oryzinae</taxon>
        <taxon>Oryza</taxon>
        <taxon>Oryza sativa</taxon>
    </lineage>
</organism>
<reference evidence="1 2" key="2">
    <citation type="journal article" date="2013" name="Plant Cell Physiol.">
        <title>Rice Annotation Project Database (RAP-DB): an integrative and interactive database for rice genomics.</title>
        <authorList>
            <person name="Sakai H."/>
            <person name="Lee S.S."/>
            <person name="Tanaka T."/>
            <person name="Numa H."/>
            <person name="Kim J."/>
            <person name="Kawahara Y."/>
            <person name="Wakimoto H."/>
            <person name="Yang C.C."/>
            <person name="Iwamoto M."/>
            <person name="Abe T."/>
            <person name="Yamada Y."/>
            <person name="Muto A."/>
            <person name="Inokuchi H."/>
            <person name="Ikemura T."/>
            <person name="Matsumoto T."/>
            <person name="Sasaki T."/>
            <person name="Itoh T."/>
        </authorList>
    </citation>
    <scope>NUCLEOTIDE SEQUENCE [LARGE SCALE GENOMIC DNA]</scope>
    <source>
        <strain evidence="2">cv. Nipponbare</strain>
    </source>
</reference>
<evidence type="ECO:0000313" key="1">
    <source>
        <dbReference type="EMBL" id="BAS93537.1"/>
    </source>
</evidence>
<dbReference type="PaxDb" id="39947-A0A0N7KKL3"/>
<dbReference type="Proteomes" id="UP000059680">
    <property type="component" value="Chromosome 5"/>
</dbReference>
<dbReference type="EMBL" id="AP014961">
    <property type="protein sequence ID" value="BAS93537.1"/>
    <property type="molecule type" value="Genomic_DNA"/>
</dbReference>
<protein>
    <submittedName>
        <fullName evidence="1">Os05g0351050 protein</fullName>
    </submittedName>
</protein>
<keyword evidence="2" id="KW-1185">Reference proteome</keyword>
<sequence length="105" mass="11591">MEAVEVVPSLNPCRAGQIRRARRGRGRVCPPGSMLLRSNPTRMKVAEAGDSGWRRRRWRRLWLATKTSAASTDDGWWMVMATSTTTGDCDAPLCGCGKREGKKGV</sequence>
<evidence type="ECO:0000313" key="2">
    <source>
        <dbReference type="Proteomes" id="UP000059680"/>
    </source>
</evidence>